<sequence>MYGFNYLQLYYSSSSSLIISSIEIKGVQTLENKLWQIACFDVNDFLFHWKFLFLLWQKTKRRQIFFHRLFMYFILFELTLNLTFSWNRTHMFVVVSYSFYVHYN</sequence>
<reference evidence="2" key="1">
    <citation type="journal article" date="2004" name="Plasmid">
        <title>Mycoplasma arthritidis bacteriophage MAV1 prophage integration, deletions, and strain-related polymorphisms.</title>
        <authorList>
            <person name="Washburn L.R."/>
            <person name="Miller E.J."/>
            <person name="Mukherjee S."/>
            <person name="Dannenbring D."/>
        </authorList>
    </citation>
    <scope>NUCLEOTIDE SEQUENCE</scope>
    <source>
        <strain evidence="2">ISR1</strain>
    </source>
</reference>
<dbReference type="AlphaFoldDB" id="Q6E6P7"/>
<feature type="transmembrane region" description="Helical" evidence="1">
    <location>
        <begin position="69"/>
        <end position="86"/>
    </location>
</feature>
<keyword evidence="1" id="KW-0472">Membrane</keyword>
<keyword evidence="1" id="KW-0812">Transmembrane</keyword>
<protein>
    <submittedName>
        <fullName evidence="2">Uncharacterized protein</fullName>
    </submittedName>
</protein>
<evidence type="ECO:0000313" key="2">
    <source>
        <dbReference type="EMBL" id="AAT66131.1"/>
    </source>
</evidence>
<accession>Q6E6P7</accession>
<proteinExistence type="predicted"/>
<organism evidence="2">
    <name type="scientific">Metamycoplasma arthritidis</name>
    <name type="common">Mycoplasma arthritidis</name>
    <dbReference type="NCBI Taxonomy" id="2111"/>
    <lineage>
        <taxon>Bacteria</taxon>
        <taxon>Bacillati</taxon>
        <taxon>Mycoplasmatota</taxon>
        <taxon>Mycoplasmoidales</taxon>
        <taxon>Metamycoplasmataceae</taxon>
        <taxon>Metamycoplasma</taxon>
    </lineage>
</organism>
<dbReference type="EMBL" id="AY544190">
    <property type="protein sequence ID" value="AAT66131.1"/>
    <property type="molecule type" value="Genomic_DNA"/>
</dbReference>
<keyword evidence="1" id="KW-1133">Transmembrane helix</keyword>
<name>Q6E6P7_METAT</name>
<evidence type="ECO:0000256" key="1">
    <source>
        <dbReference type="SAM" id="Phobius"/>
    </source>
</evidence>